<dbReference type="AlphaFoldDB" id="A0A6A3HH71"/>
<protein>
    <submittedName>
        <fullName evidence="2">Uncharacterized protein</fullName>
    </submittedName>
</protein>
<accession>A0A6A3HH71</accession>
<sequence length="183" mass="20829">MNELVLSFKKISIILLTVLCISQFSTVAFAKDKPKNDRPSVTYNSTGEFNKVEKFGPWPPNKWSIYATANTYTSWDKDAFEAINYKANISLSTTSTTKYELTGSTEFGIKKIAQVQVGGTFGKEWGKTSTVSFDAPAGYVYELWSANKRVVYKYTYPSKGKTTKYSKAYGNDGTYKWFFRYKR</sequence>
<evidence type="ECO:0000256" key="1">
    <source>
        <dbReference type="SAM" id="SignalP"/>
    </source>
</evidence>
<comment type="caution">
    <text evidence="2">The sequence shown here is derived from an EMBL/GenBank/DDBJ whole genome shotgun (WGS) entry which is preliminary data.</text>
</comment>
<evidence type="ECO:0000313" key="3">
    <source>
        <dbReference type="Proteomes" id="UP000460718"/>
    </source>
</evidence>
<dbReference type="Proteomes" id="UP000460718">
    <property type="component" value="Unassembled WGS sequence"/>
</dbReference>
<feature type="chain" id="PRO_5025534951" evidence="1">
    <location>
        <begin position="31"/>
        <end position="183"/>
    </location>
</feature>
<evidence type="ECO:0000313" key="2">
    <source>
        <dbReference type="EMBL" id="KAE8967888.1"/>
    </source>
</evidence>
<dbReference type="EMBL" id="QXFW01003965">
    <property type="protein sequence ID" value="KAE8967888.1"/>
    <property type="molecule type" value="Genomic_DNA"/>
</dbReference>
<organism evidence="2 3">
    <name type="scientific">Phytophthora fragariae</name>
    <dbReference type="NCBI Taxonomy" id="53985"/>
    <lineage>
        <taxon>Eukaryota</taxon>
        <taxon>Sar</taxon>
        <taxon>Stramenopiles</taxon>
        <taxon>Oomycota</taxon>
        <taxon>Peronosporomycetes</taxon>
        <taxon>Peronosporales</taxon>
        <taxon>Peronosporaceae</taxon>
        <taxon>Phytophthora</taxon>
    </lineage>
</organism>
<reference evidence="2 3" key="1">
    <citation type="submission" date="2018-09" db="EMBL/GenBank/DDBJ databases">
        <title>Genomic investigation of the strawberry pathogen Phytophthora fragariae indicates pathogenicity is determined by transcriptional variation in three key races.</title>
        <authorList>
            <person name="Adams T.M."/>
            <person name="Armitage A.D."/>
            <person name="Sobczyk M.K."/>
            <person name="Bates H.J."/>
            <person name="Dunwell J.M."/>
            <person name="Nellist C.F."/>
            <person name="Harrison R.J."/>
        </authorList>
    </citation>
    <scope>NUCLEOTIDE SEQUENCE [LARGE SCALE GENOMIC DNA]</scope>
    <source>
        <strain evidence="2 3">SCRP245</strain>
    </source>
</reference>
<proteinExistence type="predicted"/>
<keyword evidence="1" id="KW-0732">Signal</keyword>
<gene>
    <name evidence="2" type="ORF">PF011_g27396</name>
</gene>
<name>A0A6A3HH71_9STRA</name>
<feature type="signal peptide" evidence="1">
    <location>
        <begin position="1"/>
        <end position="30"/>
    </location>
</feature>